<dbReference type="RefSeq" id="WP_090337464.1">
    <property type="nucleotide sequence ID" value="NZ_FNXY01000005.1"/>
</dbReference>
<gene>
    <name evidence="1" type="ORF">SAMN04487995_3583</name>
</gene>
<reference evidence="1 2" key="1">
    <citation type="submission" date="2016-10" db="EMBL/GenBank/DDBJ databases">
        <authorList>
            <person name="de Groot N.N."/>
        </authorList>
    </citation>
    <scope>NUCLEOTIDE SEQUENCE [LARGE SCALE GENOMIC DNA]</scope>
    <source>
        <strain evidence="1 2">DSM 19938</strain>
    </source>
</reference>
<evidence type="ECO:0000313" key="2">
    <source>
        <dbReference type="Proteomes" id="UP000199532"/>
    </source>
</evidence>
<keyword evidence="2" id="KW-1185">Reference proteome</keyword>
<proteinExistence type="predicted"/>
<accession>A0A1H6WWJ8</accession>
<dbReference type="AlphaFoldDB" id="A0A1H6WWJ8"/>
<dbReference type="OrthoDB" id="955832at2"/>
<name>A0A1H6WWJ8_9BACT</name>
<sequence length="326" mass="37824">MLEELRRIAFRFQIDPQQTAGHTARLSSVITVLNNINTSFLNFIEIEFLKNDKFRAAYEKSPKVLEGLKKELELLVVDLKFSSFEAAVASNIVEPPSLFTTDIDDWKRNAFSDYKKNILFGNFEEPQYMTRIIEKYTPDERSRIYKPLFTASASDRPFKLFLIDPKGKKLNLRQPDKSFTDRYFPKKEKIKKEKTVYRFAKIYAKIGGKDASADLSKKDIKKVLLIEEMEHGTYPFNPDIIKYDEKLYVLHEKLDCEVNFENQAYVISFQPLNLCVWGTTREEAEAAFSFSFHALYQNFALESDSALAENAIVLKNKLLTIVKAIK</sequence>
<organism evidence="1 2">
    <name type="scientific">Dyadobacter koreensis</name>
    <dbReference type="NCBI Taxonomy" id="408657"/>
    <lineage>
        <taxon>Bacteria</taxon>
        <taxon>Pseudomonadati</taxon>
        <taxon>Bacteroidota</taxon>
        <taxon>Cytophagia</taxon>
        <taxon>Cytophagales</taxon>
        <taxon>Spirosomataceae</taxon>
        <taxon>Dyadobacter</taxon>
    </lineage>
</organism>
<dbReference type="Proteomes" id="UP000199532">
    <property type="component" value="Unassembled WGS sequence"/>
</dbReference>
<dbReference type="EMBL" id="FNXY01000005">
    <property type="protein sequence ID" value="SEJ16862.1"/>
    <property type="molecule type" value="Genomic_DNA"/>
</dbReference>
<evidence type="ECO:0000313" key="1">
    <source>
        <dbReference type="EMBL" id="SEJ16862.1"/>
    </source>
</evidence>
<dbReference type="STRING" id="408657.SAMN04487995_3583"/>
<protein>
    <submittedName>
        <fullName evidence="1">Uncharacterized protein</fullName>
    </submittedName>
</protein>